<dbReference type="OMA" id="MKQMCER"/>
<feature type="region of interest" description="Disordered" evidence="5">
    <location>
        <begin position="244"/>
        <end position="353"/>
    </location>
</feature>
<dbReference type="eggNOG" id="KOG2266">
    <property type="taxonomic scope" value="Eukaryota"/>
</dbReference>
<proteinExistence type="predicted"/>
<dbReference type="PANTHER" id="PTHR13468">
    <property type="entry name" value="DEK PROTEIN"/>
    <property type="match status" value="1"/>
</dbReference>
<feature type="domain" description="DEK-C" evidence="6">
    <location>
        <begin position="350"/>
        <end position="406"/>
    </location>
</feature>
<organism evidence="8 9">
    <name type="scientific">Loa loa</name>
    <name type="common">Eye worm</name>
    <name type="synonym">Filaria loa</name>
    <dbReference type="NCBI Taxonomy" id="7209"/>
    <lineage>
        <taxon>Eukaryota</taxon>
        <taxon>Metazoa</taxon>
        <taxon>Ecdysozoa</taxon>
        <taxon>Nematoda</taxon>
        <taxon>Chromadorea</taxon>
        <taxon>Rhabditida</taxon>
        <taxon>Spirurina</taxon>
        <taxon>Spiruromorpha</taxon>
        <taxon>Filarioidea</taxon>
        <taxon>Onchocercidae</taxon>
        <taxon>Loa</taxon>
    </lineage>
</organism>
<dbReference type="GO" id="GO:0006325">
    <property type="term" value="P:chromatin organization"/>
    <property type="evidence" value="ECO:0007669"/>
    <property type="project" value="UniProtKB-KW"/>
</dbReference>
<dbReference type="WBParaSite" id="EN70_8073">
    <property type="protein sequence ID" value="EN70_8073"/>
    <property type="gene ID" value="EN70_8073"/>
</dbReference>
<dbReference type="RefSeq" id="XP_003135812.1">
    <property type="nucleotide sequence ID" value="XM_003135764.2"/>
</dbReference>
<evidence type="ECO:0000259" key="6">
    <source>
        <dbReference type="PROSITE" id="PS51998"/>
    </source>
</evidence>
<feature type="compositionally biased region" description="Basic and acidic residues" evidence="5">
    <location>
        <begin position="7"/>
        <end position="62"/>
    </location>
</feature>
<keyword evidence="2" id="KW-0156">Chromatin regulator</keyword>
<protein>
    <submittedName>
        <fullName evidence="9">DEK_C domain-containing protein</fullName>
    </submittedName>
</protein>
<dbReference type="OrthoDB" id="10248551at2759"/>
<sequence>MADEYKEEAGDRSGKKGESRSEIIEQEMVDDRKEERTVADVRKGEMNVGRKDEGSVEMKEAASSEPLTEDLNRSGSGMNDSISDIDEIAEVTKEEKPKPVKRGLLDEPVVREGKRQRHAVERLAAVSSPPSRKASLDAVGSGTSLGDIEFVNTGISKAQNETLKWLHRLCYGTPGTATSRKRDLRRFNGFAFDEKSADFDKKKATAMKFTNNELHMIGRILGSERGHTKEEAVMNVLHFLQKPEDKGRKITSAKKRRSSSKSTGKRVKRSRIEGRGNKKSIRKSKEESSENDDASQSGEESSGDENTAKKKSESTSTTKNRSEKMKSSTKLTSVSKSNTAKEDPTWGDGGPSNAEVEAAINDILRSVDLVNCTMKQMCERIAEKFPNLDMVTYKGALKERVKSALEKMEDS</sequence>
<feature type="region of interest" description="Disordered" evidence="5">
    <location>
        <begin position="1"/>
        <end position="116"/>
    </location>
</feature>
<reference evidence="7 8" key="1">
    <citation type="submission" date="2012-04" db="EMBL/GenBank/DDBJ databases">
        <title>The Genome Sequence of Loa loa.</title>
        <authorList>
            <consortium name="The Broad Institute Genome Sequencing Platform"/>
            <consortium name="Broad Institute Genome Sequencing Center for Infectious Disease"/>
            <person name="Nutman T.B."/>
            <person name="Fink D.L."/>
            <person name="Russ C."/>
            <person name="Young S."/>
            <person name="Zeng Q."/>
            <person name="Gargeya S."/>
            <person name="Alvarado L."/>
            <person name="Berlin A."/>
            <person name="Chapman S.B."/>
            <person name="Chen Z."/>
            <person name="Freedman E."/>
            <person name="Gellesch M."/>
            <person name="Goldberg J."/>
            <person name="Griggs A."/>
            <person name="Gujja S."/>
            <person name="Heilman E.R."/>
            <person name="Heiman D."/>
            <person name="Howarth C."/>
            <person name="Mehta T."/>
            <person name="Neiman D."/>
            <person name="Pearson M."/>
            <person name="Roberts A."/>
            <person name="Saif S."/>
            <person name="Shea T."/>
            <person name="Shenoy N."/>
            <person name="Sisk P."/>
            <person name="Stolte C."/>
            <person name="Sykes S."/>
            <person name="White J."/>
            <person name="Yandava C."/>
            <person name="Haas B."/>
            <person name="Henn M.R."/>
            <person name="Nusbaum C."/>
            <person name="Birren B."/>
        </authorList>
    </citation>
    <scope>NUCLEOTIDE SEQUENCE [LARGE SCALE GENOMIC DNA]</scope>
</reference>
<dbReference type="STRING" id="7209.A0A1I7VZP4"/>
<dbReference type="Pfam" id="PF08766">
    <property type="entry name" value="DEK_C"/>
    <property type="match status" value="1"/>
</dbReference>
<dbReference type="GO" id="GO:0005634">
    <property type="term" value="C:nucleus"/>
    <property type="evidence" value="ECO:0007669"/>
    <property type="project" value="UniProtKB-SubCell"/>
</dbReference>
<keyword evidence="3" id="KW-0238">DNA-binding</keyword>
<evidence type="ECO:0000256" key="3">
    <source>
        <dbReference type="ARBA" id="ARBA00023125"/>
    </source>
</evidence>
<evidence type="ECO:0000256" key="4">
    <source>
        <dbReference type="ARBA" id="ARBA00023242"/>
    </source>
</evidence>
<reference evidence="9" key="2">
    <citation type="submission" date="2016-11" db="UniProtKB">
        <authorList>
            <consortium name="WormBaseParasite"/>
        </authorList>
    </citation>
    <scope>IDENTIFICATION</scope>
</reference>
<evidence type="ECO:0000256" key="5">
    <source>
        <dbReference type="SAM" id="MobiDB-lite"/>
    </source>
</evidence>
<dbReference type="PROSITE" id="PS51998">
    <property type="entry name" value="DEK_C"/>
    <property type="match status" value="1"/>
</dbReference>
<dbReference type="Gene3D" id="1.10.10.60">
    <property type="entry name" value="Homeodomain-like"/>
    <property type="match status" value="1"/>
</dbReference>
<dbReference type="GeneID" id="9937582"/>
<feature type="compositionally biased region" description="Polar residues" evidence="5">
    <location>
        <begin position="73"/>
        <end position="82"/>
    </location>
</feature>
<accession>A0A1S0UC79</accession>
<accession>A0A1I7VZP4</accession>
<feature type="compositionally biased region" description="Low complexity" evidence="5">
    <location>
        <begin position="328"/>
        <end position="338"/>
    </location>
</feature>
<evidence type="ECO:0000256" key="1">
    <source>
        <dbReference type="ARBA" id="ARBA00004123"/>
    </source>
</evidence>
<dbReference type="EMBL" id="JH712130">
    <property type="protein sequence ID" value="EFO28267.1"/>
    <property type="molecule type" value="Genomic_DNA"/>
</dbReference>
<gene>
    <name evidence="7 9" type="ORF">LOAG_00224</name>
</gene>
<dbReference type="GO" id="GO:0003677">
    <property type="term" value="F:DNA binding"/>
    <property type="evidence" value="ECO:0007669"/>
    <property type="project" value="UniProtKB-KW"/>
</dbReference>
<feature type="compositionally biased region" description="Basic residues" evidence="5">
    <location>
        <begin position="249"/>
        <end position="269"/>
    </location>
</feature>
<evidence type="ECO:0000313" key="9">
    <source>
        <dbReference type="WBParaSite" id="EN70_8073"/>
    </source>
</evidence>
<feature type="compositionally biased region" description="Basic and acidic residues" evidence="5">
    <location>
        <begin position="90"/>
        <end position="116"/>
    </location>
</feature>
<dbReference type="PANTHER" id="PTHR13468:SF1">
    <property type="entry name" value="PROTEIN DEK"/>
    <property type="match status" value="1"/>
</dbReference>
<dbReference type="AlphaFoldDB" id="A0A1I7VZP4"/>
<comment type="subcellular location">
    <subcellularLocation>
        <location evidence="1">Nucleus</location>
    </subcellularLocation>
</comment>
<dbReference type="InterPro" id="IPR014876">
    <property type="entry name" value="DEK_C"/>
</dbReference>
<dbReference type="CTD" id="9937582"/>
<dbReference type="KEGG" id="loa:LOAG_00224"/>
<dbReference type="Proteomes" id="UP000095285">
    <property type="component" value="Unassembled WGS sequence"/>
</dbReference>
<dbReference type="GO" id="GO:2000779">
    <property type="term" value="P:regulation of double-strand break repair"/>
    <property type="evidence" value="ECO:0007669"/>
    <property type="project" value="TreeGrafter"/>
</dbReference>
<evidence type="ECO:0000313" key="7">
    <source>
        <dbReference type="EMBL" id="EFO28267.1"/>
    </source>
</evidence>
<name>A0A1I7VZP4_LOALO</name>
<evidence type="ECO:0000256" key="2">
    <source>
        <dbReference type="ARBA" id="ARBA00022853"/>
    </source>
</evidence>
<dbReference type="SUPFAM" id="SSF109715">
    <property type="entry name" value="DEK C-terminal domain"/>
    <property type="match status" value="1"/>
</dbReference>
<dbReference type="GO" id="GO:0042393">
    <property type="term" value="F:histone binding"/>
    <property type="evidence" value="ECO:0007669"/>
    <property type="project" value="TreeGrafter"/>
</dbReference>
<evidence type="ECO:0000313" key="8">
    <source>
        <dbReference type="Proteomes" id="UP000095285"/>
    </source>
</evidence>
<dbReference type="InterPro" id="IPR044198">
    <property type="entry name" value="DEK"/>
</dbReference>
<keyword evidence="8" id="KW-1185">Reference proteome</keyword>
<dbReference type="InParanoid" id="A0A1I7VZP4"/>
<keyword evidence="4" id="KW-0539">Nucleus</keyword>